<dbReference type="EMBL" id="JAQMWT010000057">
    <property type="protein sequence ID" value="KAJ8612138.1"/>
    <property type="molecule type" value="Genomic_DNA"/>
</dbReference>
<dbReference type="PROSITE" id="PS51048">
    <property type="entry name" value="SGS"/>
    <property type="match status" value="1"/>
</dbReference>
<protein>
    <recommendedName>
        <fullName evidence="6">Calcyclin-binding protein</fullName>
    </recommendedName>
</protein>
<name>A0AAD7XR00_9STRA</name>
<dbReference type="Gene3D" id="2.60.40.790">
    <property type="match status" value="1"/>
</dbReference>
<dbReference type="PANTHER" id="PTHR47686">
    <property type="entry name" value="SGS DOMAIN-CONTAINING PROTEIN"/>
    <property type="match status" value="1"/>
</dbReference>
<dbReference type="InterPro" id="IPR008978">
    <property type="entry name" value="HSP20-like_chaperone"/>
</dbReference>
<dbReference type="SUPFAM" id="SSF49764">
    <property type="entry name" value="HSP20-like chaperones"/>
    <property type="match status" value="1"/>
</dbReference>
<feature type="domain" description="CS" evidence="3">
    <location>
        <begin position="119"/>
        <end position="218"/>
    </location>
</feature>
<dbReference type="AlphaFoldDB" id="A0AAD7XR00"/>
<dbReference type="Pfam" id="PF04969">
    <property type="entry name" value="CS"/>
    <property type="match status" value="1"/>
</dbReference>
<evidence type="ECO:0000259" key="2">
    <source>
        <dbReference type="PROSITE" id="PS51048"/>
    </source>
</evidence>
<dbReference type="Proteomes" id="UP001230188">
    <property type="component" value="Unassembled WGS sequence"/>
</dbReference>
<evidence type="ECO:0000313" key="5">
    <source>
        <dbReference type="Proteomes" id="UP001230188"/>
    </source>
</evidence>
<reference evidence="4" key="1">
    <citation type="submission" date="2023-01" db="EMBL/GenBank/DDBJ databases">
        <title>Metagenome sequencing of chrysophaentin producing Chrysophaeum taylorii.</title>
        <authorList>
            <person name="Davison J."/>
            <person name="Bewley C."/>
        </authorList>
    </citation>
    <scope>NUCLEOTIDE SEQUENCE</scope>
    <source>
        <strain evidence="4">NIES-1699</strain>
    </source>
</reference>
<evidence type="ECO:0000313" key="4">
    <source>
        <dbReference type="EMBL" id="KAJ8612138.1"/>
    </source>
</evidence>
<feature type="region of interest" description="Disordered" evidence="1">
    <location>
        <begin position="263"/>
        <end position="309"/>
    </location>
</feature>
<evidence type="ECO:0008006" key="6">
    <source>
        <dbReference type="Google" id="ProtNLM"/>
    </source>
</evidence>
<dbReference type="InterPro" id="IPR007699">
    <property type="entry name" value="SGS_dom"/>
</dbReference>
<feature type="domain" description="SGS" evidence="2">
    <location>
        <begin position="199"/>
        <end position="296"/>
    </location>
</feature>
<feature type="compositionally biased region" description="Basic and acidic residues" evidence="1">
    <location>
        <begin position="265"/>
        <end position="280"/>
    </location>
</feature>
<evidence type="ECO:0000259" key="3">
    <source>
        <dbReference type="PROSITE" id="PS51203"/>
    </source>
</evidence>
<accession>A0AAD7XR00</accession>
<sequence length="309" mass="33807">MSEAEEVGLDIAEAKRMLASATRPAVKELLGSFVREATARELKLLTSTPSVAPPAMAMEDEAEPKAAPGVDDEGADLLEPAPLKQRDANSMEVDSSITAPPPTKLRPSSHVQLAPELEWVEPGYGWEQGEYNTPWVNVMVSIDGVGAARDRVTCDFGQDSFDLRIVGAAGQNYRLFVEALDKDIIPGESKVVVKKNRVTVKLRKVKGEYSYDNWTELKKKGGKAAKEKEKSRDPSAGIMDLMKDLYDNGDDNMRKIIGESMMKSRKGERVDPGDISKDMDPGNDFTGGLQGGKMPDLGVHFPDEPEELQ</sequence>
<dbReference type="PROSITE" id="PS51203">
    <property type="entry name" value="CS"/>
    <property type="match status" value="1"/>
</dbReference>
<gene>
    <name evidence="4" type="ORF">CTAYLR_002447</name>
</gene>
<keyword evidence="5" id="KW-1185">Reference proteome</keyword>
<organism evidence="4 5">
    <name type="scientific">Chrysophaeum taylorii</name>
    <dbReference type="NCBI Taxonomy" id="2483200"/>
    <lineage>
        <taxon>Eukaryota</taxon>
        <taxon>Sar</taxon>
        <taxon>Stramenopiles</taxon>
        <taxon>Ochrophyta</taxon>
        <taxon>Pelagophyceae</taxon>
        <taxon>Pelagomonadales</taxon>
        <taxon>Pelagomonadaceae</taxon>
        <taxon>Chrysophaeum</taxon>
    </lineage>
</organism>
<dbReference type="InterPro" id="IPR007052">
    <property type="entry name" value="CS_dom"/>
</dbReference>
<feature type="region of interest" description="Disordered" evidence="1">
    <location>
        <begin position="45"/>
        <end position="108"/>
    </location>
</feature>
<proteinExistence type="predicted"/>
<comment type="caution">
    <text evidence="4">The sequence shown here is derived from an EMBL/GenBank/DDBJ whole genome shotgun (WGS) entry which is preliminary data.</text>
</comment>
<dbReference type="PANTHER" id="PTHR47686:SF1">
    <property type="entry name" value="CALCYCLIN-BINDING PROTEIN"/>
    <property type="match status" value="1"/>
</dbReference>
<evidence type="ECO:0000256" key="1">
    <source>
        <dbReference type="SAM" id="MobiDB-lite"/>
    </source>
</evidence>